<dbReference type="InterPro" id="IPR000719">
    <property type="entry name" value="Prot_kinase_dom"/>
</dbReference>
<protein>
    <recommendedName>
        <fullName evidence="1">Protein kinase domain-containing protein</fullName>
    </recommendedName>
</protein>
<dbReference type="Pfam" id="PF00069">
    <property type="entry name" value="Pkinase"/>
    <property type="match status" value="1"/>
</dbReference>
<name>X6NP22_RETFI</name>
<feature type="domain" description="Protein kinase" evidence="1">
    <location>
        <begin position="1"/>
        <end position="171"/>
    </location>
</feature>
<dbReference type="GO" id="GO:0004672">
    <property type="term" value="F:protein kinase activity"/>
    <property type="evidence" value="ECO:0007669"/>
    <property type="project" value="InterPro"/>
</dbReference>
<dbReference type="InterPro" id="IPR008271">
    <property type="entry name" value="Ser/Thr_kinase_AS"/>
</dbReference>
<reference evidence="2 3" key="1">
    <citation type="journal article" date="2013" name="Curr. Biol.">
        <title>The Genome of the Foraminiferan Reticulomyxa filosa.</title>
        <authorList>
            <person name="Glockner G."/>
            <person name="Hulsmann N."/>
            <person name="Schleicher M."/>
            <person name="Noegel A.A."/>
            <person name="Eichinger L."/>
            <person name="Gallinger C."/>
            <person name="Pawlowski J."/>
            <person name="Sierra R."/>
            <person name="Euteneuer U."/>
            <person name="Pillet L."/>
            <person name="Moustafa A."/>
            <person name="Platzer M."/>
            <person name="Groth M."/>
            <person name="Szafranski K."/>
            <person name="Schliwa M."/>
        </authorList>
    </citation>
    <scope>NUCLEOTIDE SEQUENCE [LARGE SCALE GENOMIC DNA]</scope>
</reference>
<dbReference type="OrthoDB" id="248923at2759"/>
<dbReference type="PANTHER" id="PTHR24347">
    <property type="entry name" value="SERINE/THREONINE-PROTEIN KINASE"/>
    <property type="match status" value="1"/>
</dbReference>
<dbReference type="SUPFAM" id="SSF56112">
    <property type="entry name" value="Protein kinase-like (PK-like)"/>
    <property type="match status" value="1"/>
</dbReference>
<dbReference type="InterPro" id="IPR011009">
    <property type="entry name" value="Kinase-like_dom_sf"/>
</dbReference>
<dbReference type="Proteomes" id="UP000023152">
    <property type="component" value="Unassembled WGS sequence"/>
</dbReference>
<dbReference type="Gene3D" id="1.10.510.10">
    <property type="entry name" value="Transferase(Phosphotransferase) domain 1"/>
    <property type="match status" value="1"/>
</dbReference>
<dbReference type="PROSITE" id="PS50011">
    <property type="entry name" value="PROTEIN_KINASE_DOM"/>
    <property type="match status" value="1"/>
</dbReference>
<dbReference type="SMART" id="SM00220">
    <property type="entry name" value="S_TKc"/>
    <property type="match status" value="1"/>
</dbReference>
<evidence type="ECO:0000313" key="3">
    <source>
        <dbReference type="Proteomes" id="UP000023152"/>
    </source>
</evidence>
<comment type="caution">
    <text evidence="2">The sequence shown here is derived from an EMBL/GenBank/DDBJ whole genome shotgun (WGS) entry which is preliminary data.</text>
</comment>
<proteinExistence type="predicted"/>
<evidence type="ECO:0000313" key="2">
    <source>
        <dbReference type="EMBL" id="ETO28025.1"/>
    </source>
</evidence>
<dbReference type="PROSITE" id="PS00108">
    <property type="entry name" value="PROTEIN_KINASE_ST"/>
    <property type="match status" value="1"/>
</dbReference>
<sequence>VKFIVYRLIEAVQYMHSRNIAHRDLKPENIVFQKDDPTQPICIDLGDAEYICEDKIYEEFVGTPPYMSPERLNNQCFGWELRKSDMWSIGVICYEMMVGKRCFDGPTQEDIFSNIIECKWQFPPSPTCTISDIGQDFIRVFVFFVCLFVKLIEVDTNVRFGPEEALAHLWFETVRRKIGVLTASAMGTVDTDTNPCSGTVPSLGELTGTVSQRRTPSLRGKGNRIDAIKILSKLSSNVASKSLKNVLIKLTYTFTIQKTLGMDNNNSHSERD</sequence>
<feature type="non-terminal residue" evidence="2">
    <location>
        <position position="1"/>
    </location>
</feature>
<accession>X6NP22</accession>
<evidence type="ECO:0000259" key="1">
    <source>
        <dbReference type="PROSITE" id="PS50011"/>
    </source>
</evidence>
<dbReference type="AlphaFoldDB" id="X6NP22"/>
<gene>
    <name evidence="2" type="ORF">RFI_09107</name>
</gene>
<dbReference type="GO" id="GO:0005524">
    <property type="term" value="F:ATP binding"/>
    <property type="evidence" value="ECO:0007669"/>
    <property type="project" value="InterPro"/>
</dbReference>
<dbReference type="EMBL" id="ASPP01006913">
    <property type="protein sequence ID" value="ETO28025.1"/>
    <property type="molecule type" value="Genomic_DNA"/>
</dbReference>
<keyword evidence="3" id="KW-1185">Reference proteome</keyword>
<organism evidence="2 3">
    <name type="scientific">Reticulomyxa filosa</name>
    <dbReference type="NCBI Taxonomy" id="46433"/>
    <lineage>
        <taxon>Eukaryota</taxon>
        <taxon>Sar</taxon>
        <taxon>Rhizaria</taxon>
        <taxon>Retaria</taxon>
        <taxon>Foraminifera</taxon>
        <taxon>Monothalamids</taxon>
        <taxon>Reticulomyxidae</taxon>
        <taxon>Reticulomyxa</taxon>
    </lineage>
</organism>